<evidence type="ECO:0000313" key="1">
    <source>
        <dbReference type="EMBL" id="KAG5442242.1"/>
    </source>
</evidence>
<evidence type="ECO:0000313" key="2">
    <source>
        <dbReference type="Proteomes" id="UP000286415"/>
    </source>
</evidence>
<comment type="caution">
    <text evidence="1">The sequence shown here is derived from an EMBL/GenBank/DDBJ whole genome shotgun (WGS) entry which is preliminary data.</text>
</comment>
<feature type="non-terminal residue" evidence="1">
    <location>
        <position position="1"/>
    </location>
</feature>
<sequence>VRGSNPTSASRLSLSRLEQPGSIPALVLPSGGMAARHRKGATADMTSVFTTDVSLPYKHDCEEKNKSGRGRDVVLAYYNHSKYPSPGATMTLTIDRGKRIFEDENDVRFTERVLSRSDRIVLCWYFALNYANQPVKCTPSSCVPALR</sequence>
<organism evidence="1 2">
    <name type="scientific">Clonorchis sinensis</name>
    <name type="common">Chinese liver fluke</name>
    <dbReference type="NCBI Taxonomy" id="79923"/>
    <lineage>
        <taxon>Eukaryota</taxon>
        <taxon>Metazoa</taxon>
        <taxon>Spiralia</taxon>
        <taxon>Lophotrochozoa</taxon>
        <taxon>Platyhelminthes</taxon>
        <taxon>Trematoda</taxon>
        <taxon>Digenea</taxon>
        <taxon>Opisthorchiida</taxon>
        <taxon>Opisthorchiata</taxon>
        <taxon>Opisthorchiidae</taxon>
        <taxon>Clonorchis</taxon>
    </lineage>
</organism>
<dbReference type="AlphaFoldDB" id="A0A8T1M028"/>
<keyword evidence="2" id="KW-1185">Reference proteome</keyword>
<name>A0A8T1M028_CLOSI</name>
<proteinExistence type="predicted"/>
<dbReference type="Proteomes" id="UP000286415">
    <property type="component" value="Unassembled WGS sequence"/>
</dbReference>
<dbReference type="EMBL" id="NIRI02000076">
    <property type="protein sequence ID" value="KAG5442242.1"/>
    <property type="molecule type" value="Genomic_DNA"/>
</dbReference>
<accession>A0A8T1M028</accession>
<reference evidence="1 2" key="1">
    <citation type="journal article" date="2018" name="Biotechnol. Adv.">
        <title>Improved genomic resources and new bioinformatic workflow for the carcinogenic parasite Clonorchis sinensis: Biotechnological implications.</title>
        <authorList>
            <person name="Wang D."/>
            <person name="Korhonen P.K."/>
            <person name="Gasser R.B."/>
            <person name="Young N.D."/>
        </authorList>
    </citation>
    <scope>NUCLEOTIDE SEQUENCE [LARGE SCALE GENOMIC DNA]</scope>
    <source>
        <strain evidence="1">Cs-k2</strain>
    </source>
</reference>
<gene>
    <name evidence="1" type="ORF">CSKR_100174</name>
</gene>
<reference evidence="1 2" key="2">
    <citation type="journal article" date="2021" name="Genomics">
        <title>High-quality reference genome for Clonorchis sinensis.</title>
        <authorList>
            <person name="Young N.D."/>
            <person name="Stroehlein A.J."/>
            <person name="Kinkar L."/>
            <person name="Wang T."/>
            <person name="Sohn W.M."/>
            <person name="Chang B.C.H."/>
            <person name="Kaur P."/>
            <person name="Weisz D."/>
            <person name="Dudchenko O."/>
            <person name="Aiden E.L."/>
            <person name="Korhonen P.K."/>
            <person name="Gasser R.B."/>
        </authorList>
    </citation>
    <scope>NUCLEOTIDE SEQUENCE [LARGE SCALE GENOMIC DNA]</scope>
    <source>
        <strain evidence="1">Cs-k2</strain>
    </source>
</reference>
<protein>
    <submittedName>
        <fullName evidence="1">Uncharacterized protein</fullName>
    </submittedName>
</protein>